<sequence>MKMNEKKLRKLVDDFVHKYQLEEFDAIEFKIIRNNNPIVGCYGSVLRYYEGQLYLITEFEEIEFGHIRWGKGAGRLIERAIKHLRPNLMFYYRDEDILDDIDMAVVTLTDCPKMSNGWIYVPSIGSSYAPDRSWWYDKKETKQWRRRLKPKSWHRCFVY</sequence>
<name>A0A162J844_9FUSO</name>
<evidence type="ECO:0000313" key="1">
    <source>
        <dbReference type="EMBL" id="KYL05311.1"/>
    </source>
</evidence>
<dbReference type="AlphaFoldDB" id="A0A162J844"/>
<gene>
    <name evidence="1" type="ORF">A2J07_00820</name>
</gene>
<evidence type="ECO:0000313" key="2">
    <source>
        <dbReference type="Proteomes" id="UP000075816"/>
    </source>
</evidence>
<accession>A0A162J844</accession>
<comment type="caution">
    <text evidence="1">The sequence shown here is derived from an EMBL/GenBank/DDBJ whole genome shotgun (WGS) entry which is preliminary data.</text>
</comment>
<dbReference type="EMBL" id="LVEA01000001">
    <property type="protein sequence ID" value="KYL05311.1"/>
    <property type="molecule type" value="Genomic_DNA"/>
</dbReference>
<dbReference type="RefSeq" id="WP_062680866.1">
    <property type="nucleotide sequence ID" value="NZ_LVEA01000001.1"/>
</dbReference>
<dbReference type="Proteomes" id="UP000075816">
    <property type="component" value="Unassembled WGS sequence"/>
</dbReference>
<proteinExistence type="predicted"/>
<reference evidence="1 2" key="1">
    <citation type="submission" date="2016-03" db="EMBL/GenBank/DDBJ databases">
        <title>Comparative genomics of human isolates of Fusobacterium necrophorum.</title>
        <authorList>
            <person name="Jensen A."/>
            <person name="Bank S."/>
            <person name="Andersen P.S."/>
            <person name="Kristensen L.H."/>
            <person name="Prag J."/>
        </authorList>
    </citation>
    <scope>NUCLEOTIDE SEQUENCE [LARGE SCALE GENOMIC DNA]</scope>
    <source>
        <strain evidence="1 2">LS_1264</strain>
    </source>
</reference>
<organism evidence="1 2">
    <name type="scientific">Fusobacterium necrophorum subsp. funduliforme</name>
    <dbReference type="NCBI Taxonomy" id="143387"/>
    <lineage>
        <taxon>Bacteria</taxon>
        <taxon>Fusobacteriati</taxon>
        <taxon>Fusobacteriota</taxon>
        <taxon>Fusobacteriia</taxon>
        <taxon>Fusobacteriales</taxon>
        <taxon>Fusobacteriaceae</taxon>
        <taxon>Fusobacterium</taxon>
    </lineage>
</organism>
<protein>
    <submittedName>
        <fullName evidence="1">Uncharacterized protein</fullName>
    </submittedName>
</protein>